<dbReference type="GO" id="GO:0000977">
    <property type="term" value="F:RNA polymerase II transcription regulatory region sequence-specific DNA binding"/>
    <property type="evidence" value="ECO:0007669"/>
    <property type="project" value="TreeGrafter"/>
</dbReference>
<evidence type="ECO:0000313" key="5">
    <source>
        <dbReference type="Proteomes" id="UP000678393"/>
    </source>
</evidence>
<feature type="compositionally biased region" description="Basic and acidic residues" evidence="2">
    <location>
        <begin position="223"/>
        <end position="236"/>
    </location>
</feature>
<dbReference type="GO" id="GO:0003700">
    <property type="term" value="F:DNA-binding transcription factor activity"/>
    <property type="evidence" value="ECO:0007669"/>
    <property type="project" value="InterPro"/>
</dbReference>
<protein>
    <recommendedName>
        <fullName evidence="3">C2H2-type domain-containing protein</fullName>
    </recommendedName>
</protein>
<evidence type="ECO:0000256" key="1">
    <source>
        <dbReference type="PROSITE-ProRule" id="PRU00042"/>
    </source>
</evidence>
<dbReference type="SUPFAM" id="SSF57667">
    <property type="entry name" value="beta-beta-alpha zinc fingers"/>
    <property type="match status" value="1"/>
</dbReference>
<feature type="compositionally biased region" description="Polar residues" evidence="2">
    <location>
        <begin position="250"/>
        <end position="269"/>
    </location>
</feature>
<dbReference type="PANTHER" id="PTHR47034:SF1">
    <property type="entry name" value="ZINC FINGER TRANSCRIPTION FACTOR TRPS1"/>
    <property type="match status" value="1"/>
</dbReference>
<dbReference type="GO" id="GO:0006357">
    <property type="term" value="P:regulation of transcription by RNA polymerase II"/>
    <property type="evidence" value="ECO:0007669"/>
    <property type="project" value="TreeGrafter"/>
</dbReference>
<dbReference type="InterPro" id="IPR036236">
    <property type="entry name" value="Znf_C2H2_sf"/>
</dbReference>
<feature type="compositionally biased region" description="Low complexity" evidence="2">
    <location>
        <begin position="280"/>
        <end position="291"/>
    </location>
</feature>
<gene>
    <name evidence="4" type="ORF">CUNI_LOCUS21621</name>
</gene>
<reference evidence="4" key="1">
    <citation type="submission" date="2021-04" db="EMBL/GenBank/DDBJ databases">
        <authorList>
            <consortium name="Molecular Ecology Group"/>
        </authorList>
    </citation>
    <scope>NUCLEOTIDE SEQUENCE</scope>
</reference>
<feature type="compositionally biased region" description="Polar residues" evidence="2">
    <location>
        <begin position="634"/>
        <end position="646"/>
    </location>
</feature>
<keyword evidence="1" id="KW-0862">Zinc</keyword>
<dbReference type="InterPro" id="IPR028440">
    <property type="entry name" value="TRPS1"/>
</dbReference>
<dbReference type="EMBL" id="CAJHNH020008486">
    <property type="protein sequence ID" value="CAG5136063.1"/>
    <property type="molecule type" value="Genomic_DNA"/>
</dbReference>
<accession>A0A8S4A2G5</accession>
<dbReference type="Proteomes" id="UP000678393">
    <property type="component" value="Unassembled WGS sequence"/>
</dbReference>
<dbReference type="PROSITE" id="PS50157">
    <property type="entry name" value="ZINC_FINGER_C2H2_2"/>
    <property type="match status" value="1"/>
</dbReference>
<proteinExistence type="predicted"/>
<feature type="region of interest" description="Disordered" evidence="2">
    <location>
        <begin position="155"/>
        <end position="291"/>
    </location>
</feature>
<feature type="compositionally biased region" description="Polar residues" evidence="2">
    <location>
        <begin position="157"/>
        <end position="166"/>
    </location>
</feature>
<dbReference type="PANTHER" id="PTHR47034">
    <property type="entry name" value="ZINC FINGER TRANSCRIPTION FACTOR TRPS1"/>
    <property type="match status" value="1"/>
</dbReference>
<organism evidence="4 5">
    <name type="scientific">Candidula unifasciata</name>
    <dbReference type="NCBI Taxonomy" id="100452"/>
    <lineage>
        <taxon>Eukaryota</taxon>
        <taxon>Metazoa</taxon>
        <taxon>Spiralia</taxon>
        <taxon>Lophotrochozoa</taxon>
        <taxon>Mollusca</taxon>
        <taxon>Gastropoda</taxon>
        <taxon>Heterobranchia</taxon>
        <taxon>Euthyneura</taxon>
        <taxon>Panpulmonata</taxon>
        <taxon>Eupulmonata</taxon>
        <taxon>Stylommatophora</taxon>
        <taxon>Helicina</taxon>
        <taxon>Helicoidea</taxon>
        <taxon>Geomitridae</taxon>
        <taxon>Candidula</taxon>
    </lineage>
</organism>
<keyword evidence="1" id="KW-0479">Metal-binding</keyword>
<name>A0A8S4A2G5_9EUPU</name>
<dbReference type="GO" id="GO:0008270">
    <property type="term" value="F:zinc ion binding"/>
    <property type="evidence" value="ECO:0007669"/>
    <property type="project" value="UniProtKB-KW"/>
</dbReference>
<dbReference type="OrthoDB" id="5576026at2759"/>
<sequence>MADELLSPQEISPVPDSVSEHLDSVESVADCLSIASRDLHSTEQSLALVDSLPTPLSPPCHAADPAAGFGGSLARMTIPKNPLPACTIAPVIHIGSELHLPGSSSSAFRPFIIQTTLSPARSIISSSQNATTVASSLISKHVEKLIVPQASGFPLLQQKSPTQSPSRPIFLGESCTNEDEDGRTTASAPPCTPVPESHQQPQSPFRNRHPIKKIDLLAMSRSRQSDRAENARRDGRNSGLSLPTWRGLGNHSSLRMSLQSSNLPSNDSRVSPERAVNGTSSTSSPNVDVVSVDDQPDPSKCTFSIQFHDFTPAQQMMKCSLCGFVTNNQRFYRRHRRLHSRQYQPNLIHCSLCNYSTSQIRKMREHTVTSHHLSHPHLFTTSSHNFNTPSALPESAHRPPGQGQMFIGTGSIFHPVTSRPINIPVGAAAATTTISSASTLGLPTYIPAPPEHHIQVNTHAGLQHPPRGTAMLGNYAPSDTEHMANFRVMSPPHTNHNSCVTSSNLFLQAARNFTQESHAPLSSNSSVPAVEETYNYRQLWNSGSNCINSNHSLTGTSFGKVKVEPRAVATNLVSGARNVHDAPSSTQKERSARSPHRQSETLDSESGMDISSDDPASSPQAGGGRSRVDERISTETNHTDITTQVDGSTFGTQYSVPFIKIEFPPHTESCSLLTHSVRGRSDQGIQCEIISVSGLSHRQGRTQSETVSSAGGSAHIETRCCFCGISFDDEVLYSIHIGCHSHTNPFMCNVCGKQCHNKYGFYSHIMRGHQARPNT</sequence>
<keyword evidence="5" id="KW-1185">Reference proteome</keyword>
<keyword evidence="1" id="KW-0863">Zinc-finger</keyword>
<dbReference type="Gene3D" id="3.30.160.60">
    <property type="entry name" value="Classic Zinc Finger"/>
    <property type="match status" value="1"/>
</dbReference>
<feature type="region of interest" description="Disordered" evidence="2">
    <location>
        <begin position="572"/>
        <end position="646"/>
    </location>
</feature>
<dbReference type="PROSITE" id="PS00028">
    <property type="entry name" value="ZINC_FINGER_C2H2_1"/>
    <property type="match status" value="2"/>
</dbReference>
<comment type="caution">
    <text evidence="4">The sequence shown here is derived from an EMBL/GenBank/DDBJ whole genome shotgun (WGS) entry which is preliminary data.</text>
</comment>
<feature type="domain" description="C2H2-type" evidence="3">
    <location>
        <begin position="317"/>
        <end position="344"/>
    </location>
</feature>
<evidence type="ECO:0000313" key="4">
    <source>
        <dbReference type="EMBL" id="CAG5136063.1"/>
    </source>
</evidence>
<dbReference type="InterPro" id="IPR013087">
    <property type="entry name" value="Znf_C2H2_type"/>
</dbReference>
<dbReference type="GO" id="GO:0005634">
    <property type="term" value="C:nucleus"/>
    <property type="evidence" value="ECO:0007669"/>
    <property type="project" value="InterPro"/>
</dbReference>
<feature type="compositionally biased region" description="Basic and acidic residues" evidence="2">
    <location>
        <begin position="587"/>
        <end position="600"/>
    </location>
</feature>
<evidence type="ECO:0000259" key="3">
    <source>
        <dbReference type="PROSITE" id="PS50157"/>
    </source>
</evidence>
<evidence type="ECO:0000256" key="2">
    <source>
        <dbReference type="SAM" id="MobiDB-lite"/>
    </source>
</evidence>
<dbReference type="AlphaFoldDB" id="A0A8S4A2G5"/>
<dbReference type="SMART" id="SM00355">
    <property type="entry name" value="ZnF_C2H2"/>
    <property type="match status" value="4"/>
</dbReference>